<dbReference type="EC" id="3.4.11.2" evidence="5"/>
<dbReference type="SUPFAM" id="SSF63737">
    <property type="entry name" value="Leukotriene A4 hydrolase N-terminal domain"/>
    <property type="match status" value="3"/>
</dbReference>
<dbReference type="Gene3D" id="1.10.390.10">
    <property type="entry name" value="Neutral Protease Domain 2"/>
    <property type="match status" value="3"/>
</dbReference>
<dbReference type="InterPro" id="IPR001930">
    <property type="entry name" value="Peptidase_M1"/>
</dbReference>
<keyword evidence="14 23" id="KW-0862">Zinc</keyword>
<feature type="domain" description="Peptidase M1 membrane alanine aminopeptidase" evidence="26">
    <location>
        <begin position="1164"/>
        <end position="1372"/>
    </location>
</feature>
<evidence type="ECO:0000256" key="9">
    <source>
        <dbReference type="ARBA" id="ARBA00022670"/>
    </source>
</evidence>
<dbReference type="InterPro" id="IPR050344">
    <property type="entry name" value="Peptidase_M1_aminopeptidases"/>
</dbReference>
<evidence type="ECO:0000256" key="12">
    <source>
        <dbReference type="ARBA" id="ARBA00022729"/>
    </source>
</evidence>
<feature type="region of interest" description="Disordered" evidence="25">
    <location>
        <begin position="911"/>
        <end position="933"/>
    </location>
</feature>
<evidence type="ECO:0000256" key="19">
    <source>
        <dbReference type="ARBA" id="ARBA00023157"/>
    </source>
</evidence>
<dbReference type="FunFam" id="1.10.390.10:FF:000019">
    <property type="entry name" value="Aminopeptidase"/>
    <property type="match status" value="3"/>
</dbReference>
<feature type="binding site" evidence="23">
    <location>
        <position position="1814"/>
    </location>
    <ligand>
        <name>Zn(2+)</name>
        <dbReference type="ChEBI" id="CHEBI:29105"/>
        <note>catalytic</note>
    </ligand>
</feature>
<dbReference type="InterPro" id="IPR027268">
    <property type="entry name" value="Peptidase_M4/M1_CTD_sf"/>
</dbReference>
<comment type="similarity">
    <text evidence="4">Belongs to the peptidase M1 family.</text>
</comment>
<feature type="domain" description="Aminopeptidase N-like N-terminal" evidence="28">
    <location>
        <begin position="36"/>
        <end position="229"/>
    </location>
</feature>
<feature type="domain" description="Peptidase M1 membrane alanine aminopeptidase" evidence="26">
    <location>
        <begin position="259"/>
        <end position="486"/>
    </location>
</feature>
<dbReference type="PANTHER" id="PTHR11533">
    <property type="entry name" value="PROTEASE M1 ZINC METALLOPROTEASE"/>
    <property type="match status" value="1"/>
</dbReference>
<feature type="active site" description="Proton acceptor" evidence="22">
    <location>
        <position position="1815"/>
    </location>
</feature>
<dbReference type="Gene3D" id="2.60.40.1730">
    <property type="entry name" value="tricorn interacting facor f3 domain"/>
    <property type="match status" value="3"/>
</dbReference>
<evidence type="ECO:0000256" key="23">
    <source>
        <dbReference type="PIRSR" id="PIRSR634016-3"/>
    </source>
</evidence>
<dbReference type="EnsemblMetazoa" id="AQUA007223-RA">
    <property type="protein sequence ID" value="AQUA007223-PA"/>
    <property type="gene ID" value="AQUA007223"/>
</dbReference>
<dbReference type="GO" id="GO:0043171">
    <property type="term" value="P:peptide catabolic process"/>
    <property type="evidence" value="ECO:0007669"/>
    <property type="project" value="TreeGrafter"/>
</dbReference>
<evidence type="ECO:0000259" key="28">
    <source>
        <dbReference type="Pfam" id="PF17900"/>
    </source>
</evidence>
<feature type="domain" description="Aminopeptidase N-like N-terminal" evidence="28">
    <location>
        <begin position="1515"/>
        <end position="1710"/>
    </location>
</feature>
<dbReference type="FunFam" id="1.25.50.20:FF:000001">
    <property type="entry name" value="Aminopeptidase"/>
    <property type="match status" value="1"/>
</dbReference>
<dbReference type="Proteomes" id="UP000076407">
    <property type="component" value="Unassembled WGS sequence"/>
</dbReference>
<evidence type="ECO:0000256" key="4">
    <source>
        <dbReference type="ARBA" id="ARBA00010136"/>
    </source>
</evidence>
<keyword evidence="18" id="KW-0472">Membrane</keyword>
<evidence type="ECO:0000256" key="16">
    <source>
        <dbReference type="ARBA" id="ARBA00022989"/>
    </source>
</evidence>
<dbReference type="GO" id="GO:0005737">
    <property type="term" value="C:cytoplasm"/>
    <property type="evidence" value="ECO:0007669"/>
    <property type="project" value="TreeGrafter"/>
</dbReference>
<feature type="binding site" evidence="23">
    <location>
        <position position="1837"/>
    </location>
    <ligand>
        <name>Zn(2+)</name>
        <dbReference type="ChEBI" id="CHEBI:29105"/>
        <note>catalytic</note>
    </ligand>
</feature>
<comment type="subcellular location">
    <subcellularLocation>
        <location evidence="3">Cell membrane</location>
        <topology evidence="3">Lipid-anchor</topology>
        <topology evidence="3">GPI-anchor</topology>
    </subcellularLocation>
    <subcellularLocation>
        <location evidence="2">Membrane</location>
        <topology evidence="2">Single-pass type II membrane protein</topology>
    </subcellularLocation>
</comment>
<dbReference type="GO" id="GO:0005886">
    <property type="term" value="C:plasma membrane"/>
    <property type="evidence" value="ECO:0007669"/>
    <property type="project" value="UniProtKB-SubCell"/>
</dbReference>
<evidence type="ECO:0000256" key="20">
    <source>
        <dbReference type="ARBA" id="ARBA00023180"/>
    </source>
</evidence>
<evidence type="ECO:0000256" key="17">
    <source>
        <dbReference type="ARBA" id="ARBA00023049"/>
    </source>
</evidence>
<evidence type="ECO:0000256" key="6">
    <source>
        <dbReference type="ARBA" id="ARBA00015611"/>
    </source>
</evidence>
<dbReference type="GO" id="GO:0008270">
    <property type="term" value="F:zinc ion binding"/>
    <property type="evidence" value="ECO:0007669"/>
    <property type="project" value="InterPro"/>
</dbReference>
<dbReference type="FunFam" id="2.60.40.1730:FF:000012">
    <property type="entry name" value="Aminopeptidase N"/>
    <property type="match status" value="1"/>
</dbReference>
<sequence length="2400" mass="269834">SPLPDQADVLYHAASVSSIAATRDVDSTYFLPNTTVPTHYSISLRTDIHNDVRTFSAITRIYLTVLAPTDLIVMHVQELNIASVALYRIASTGGNEIWIDSPTYMIDIVREHVTFRTAGMLPLGNYALEVAYTGSMRNYQSGYLVSRYRNEANEWRSVGTTHFQATLARRVFPCYDEPALKATFDLKITHHRAYTAIANMPLAGTDIDPNDREYLVSRFERTPLMSTYLLAFAVTDFKTLRNGQHEIVVRSNAQDDAMYALTVGSTILERLGSYLELSYYDYMPKMTSIAVPDRGTGAMENWGLVTYGEPSLLYNPAVNTYRNRKRVTTVIAHEYAHQWFGDLVSPRSWDFIWLSEGFATLYEYLATRLAEPGDEYWELFSVEVVQRAFLQDANEQIRPINWQAATQAEVSSLFDIIAYQKAGSVLNMFRNVLGESEWRQGLTQYLTDRGYDAATEENLALHLQRAVEGKDILPPTANVRDLLASWTDAPGFPVLNVYRLYRDGMMILSQERFLEQSVLPTGHVWHIPFNYAYESSATFYDLTTAGWLSSRAAKLETPVPDDEWVVFNKQQTGYYRVNYDRRNWDLLAQALMANRNAIHRANRAQLIDDAFNLARADLLDMAVVLRLMRYLRAERDYAPWYAADKVLTYLYDKVRATEHEHAFLVYVDELIEEVYATLSVDTVGQGESTLYKYLRQLITGWACRIGYKDCLERSRAALRKEFLPGQGESSVAVHPDVRAVVYCYGLQQDSAEEFQLIFQRLMASRNQAERTDLIDALGCARNADSITSLLATIVFSAAPDTTFVYLSEERNRVFQAIYSGGRAPTLALMNVLSDSVSVQQLLAYVFDPFHIFHMISAWYKTWSILRGAPQCLAPDEMVLHLGKNIVLLLLVVSSSTLAVFGQRSAAHPEWNNREFAPAPDTSSPRDDSIDQSYRLPTDTVPTHYTIRLHTDLHTGSRAFSGIVDIEFDVIVPTDAIVVHSRDLLIASAALYAKDQDGLLVEFGFPHHEFDQRTEQLTFHPGQVLPIGSYVLTVEYSGLLQTSSNSGFFLKSYVNDDGERRYVGTTQFESTNARMAFPCYDEPLLKAGFTLWITHIAEYNAVSNMPVEEVVPSEEHEGYVTTKFGPTPKMSSYLLAFGVSDFVALEDGNQQVYARPNAIDEAEFGLKAGVKILDALSEYTYVNYYDYMPKLSQMAIPDRGGGAMENWGLVKYGETALLFNPNRNTYRVRKSVAVVISHEYSHLWFGDLVGPHWWSYVWLKEGFAELFGYIGSDLAYPSERYWDLFAIENIHNAFGPDATDSTRPMTQDATTPSGIAGLFDIIAYDKSGSVLNMFRMALGDDTFRAGLKVYLLNRQLDGAVADDLYAGLQAAIDDKDVLPDGYTEFVGRFGQGTLNNVVSNVASRTNNDGELEQLEQFLAALGDLISPETAAAAVPHHRPRQGSRMVARTVLITALLCLLASPTTFATRPAWKWLSEPSDFTLSFERELSDLAGSLPVPNRRQAVDESYRLPNNTSPIHYHLALRTAIHENSRQFSGTVKVLFEVLEPTTTVTLHNRRLTVQRAFLHEEAVGGGAGAQIEQVAHSTDPDTEHLTLAVSQLLPAGSRYYLRVEFEGALQNNNNMGFFASSYLDNSGNRRYLASSKFEPTHARSAFPCYDEPLLKATFELELTHYKEYNAVANMPRAGAPTPDPDNADYVTSRFEVTPLMSTYLLAFAVTDFTIRTADRQTVYARPNVFEETAYPLEAGNRILDALSDYMDISYYDFMPKMTQIAIPDRGTGAMENWGLVAYGEPVLLFNPAINTYRNRKSVTTIIAHEYAHQWFGNLVSPHWWEYIWLNEGFATLYEYYAAQLAYPEGEYWELFTVEVIHSAFGADASETVRPMNWNAATPSEIAALFDTVAYDKSGSVLNMFRAVLGDPVWRYGLKTYMTARQLDGATADHLYGGLQEALVSLAPTLLPATVTVRQLMDSWTSEPGFPVLTVYRTYGERQEAILSQERFLSSKRLPSGHVYYVPYDFTGGHAPDFEPTPAGYGWLAAKADKIATGVPNDQWIIFNRQQNGYYRVNYDAHNWELLIEALHNDPAQIHHRNRAQLVNDAYNLARAEWLDFAVPLRLMGYLRRETQYAPWTAAGSALTYLYNKLRGTAHYAHFQVYANHLLLDIYPTLAIDSVAAQETLLQLYLKQFITTWACRVGHGDCLAKTKQALAAAYQARTPVHPDIATAVYCNGLVDASDEIFVWVYEQFKSSRNQAHRTVLIDALACSRQPAQLESFLTTALGSGAEFDALLATERTRIVSAVYGASREGVDAVLDFLMVPSRVAEFVQRLGQSALNSAVSNIASRTNNQPELDRLNALLVSLGSQIPESVATSARSTVQNNFNWFNTLEGLVVVEFLEQMATTPQEL</sequence>
<dbReference type="Pfam" id="PF11838">
    <property type="entry name" value="ERAP1_C"/>
    <property type="match status" value="2"/>
</dbReference>
<evidence type="ECO:0000256" key="15">
    <source>
        <dbReference type="ARBA" id="ARBA00022968"/>
    </source>
</evidence>
<evidence type="ECO:0000256" key="25">
    <source>
        <dbReference type="SAM" id="MobiDB-lite"/>
    </source>
</evidence>
<evidence type="ECO:0000256" key="13">
    <source>
        <dbReference type="ARBA" id="ARBA00022801"/>
    </source>
</evidence>
<keyword evidence="10" id="KW-0812">Transmembrane</keyword>
<feature type="site" description="Transition state stabilizer" evidence="24">
    <location>
        <position position="1900"/>
    </location>
</feature>
<evidence type="ECO:0000256" key="24">
    <source>
        <dbReference type="PIRSR" id="PIRSR634016-4"/>
    </source>
</evidence>
<evidence type="ECO:0000256" key="7">
    <source>
        <dbReference type="ARBA" id="ARBA00022475"/>
    </source>
</evidence>
<keyword evidence="16" id="KW-1133">Transmembrane helix</keyword>
<evidence type="ECO:0000256" key="18">
    <source>
        <dbReference type="ARBA" id="ARBA00023136"/>
    </source>
</evidence>
<evidence type="ECO:0000256" key="3">
    <source>
        <dbReference type="ARBA" id="ARBA00004609"/>
    </source>
</evidence>
<keyword evidence="9" id="KW-0645">Protease</keyword>
<evidence type="ECO:0000256" key="22">
    <source>
        <dbReference type="PIRSR" id="PIRSR634016-1"/>
    </source>
</evidence>
<evidence type="ECO:0000256" key="14">
    <source>
        <dbReference type="ARBA" id="ARBA00022833"/>
    </source>
</evidence>
<evidence type="ECO:0000256" key="10">
    <source>
        <dbReference type="ARBA" id="ARBA00022692"/>
    </source>
</evidence>
<evidence type="ECO:0000256" key="21">
    <source>
        <dbReference type="ARBA" id="ARBA00023288"/>
    </source>
</evidence>
<keyword evidence="11 23" id="KW-0479">Metal-binding</keyword>
<dbReference type="Gene3D" id="2.60.40.1910">
    <property type="match status" value="2"/>
</dbReference>
<keyword evidence="13" id="KW-0378">Hydrolase</keyword>
<dbReference type="SUPFAM" id="SSF55486">
    <property type="entry name" value="Metalloproteases ('zincins'), catalytic domain"/>
    <property type="match status" value="3"/>
</dbReference>
<evidence type="ECO:0000313" key="29">
    <source>
        <dbReference type="EnsemblMetazoa" id="AQUA007223-PA"/>
    </source>
</evidence>
<keyword evidence="15" id="KW-0735">Signal-anchor</keyword>
<dbReference type="STRING" id="34691.A0A182XBM7"/>
<feature type="domain" description="Aminopeptidase N-like N-terminal" evidence="28">
    <location>
        <begin position="940"/>
        <end position="1133"/>
    </location>
</feature>
<keyword evidence="30" id="KW-1185">Reference proteome</keyword>
<keyword evidence="20" id="KW-0325">Glycoprotein</keyword>
<dbReference type="GO" id="GO:0016285">
    <property type="term" value="F:alanyl aminopeptidase activity"/>
    <property type="evidence" value="ECO:0007669"/>
    <property type="project" value="UniProtKB-EC"/>
</dbReference>
<dbReference type="GO" id="GO:0005615">
    <property type="term" value="C:extracellular space"/>
    <property type="evidence" value="ECO:0007669"/>
    <property type="project" value="TreeGrafter"/>
</dbReference>
<evidence type="ECO:0000313" key="30">
    <source>
        <dbReference type="Proteomes" id="UP000076407"/>
    </source>
</evidence>
<name>A0A182XBM7_ANOQN</name>
<dbReference type="Pfam" id="PF17900">
    <property type="entry name" value="Peptidase_M1_N"/>
    <property type="match status" value="3"/>
</dbReference>
<dbReference type="InterPro" id="IPR024571">
    <property type="entry name" value="ERAP1-like_C_dom"/>
</dbReference>
<comment type="cofactor">
    <cofactor evidence="23">
        <name>Zn(2+)</name>
        <dbReference type="ChEBI" id="CHEBI:29105"/>
    </cofactor>
    <text evidence="23">Binds 1 zinc ion per subunit.</text>
</comment>
<feature type="domain" description="ERAP1-like C-terminal" evidence="27">
    <location>
        <begin position="2049"/>
        <end position="2354"/>
    </location>
</feature>
<keyword evidence="17" id="KW-0482">Metalloprotease</keyword>
<keyword evidence="12" id="KW-0732">Signal</keyword>
<comment type="catalytic activity">
    <reaction evidence="1">
        <text>Release of an N-terminal amino acid, Xaa-|-Yaa- from a peptide, amide or arylamide. Xaa is preferably Ala, but may be most amino acids including Pro (slow action). When a terminal hydrophobic residue is followed by a prolyl residue, the two may be released as an intact Xaa-Pro dipeptide.</text>
        <dbReference type="EC" id="3.4.11.2"/>
    </reaction>
</comment>
<dbReference type="Gene3D" id="1.25.50.20">
    <property type="match status" value="2"/>
</dbReference>
<evidence type="ECO:0000256" key="1">
    <source>
        <dbReference type="ARBA" id="ARBA00000098"/>
    </source>
</evidence>
<protein>
    <recommendedName>
        <fullName evidence="6">Aminopeptidase N</fullName>
        <ecNumber evidence="5">3.4.11.2</ecNumber>
    </recommendedName>
</protein>
<dbReference type="InterPro" id="IPR034016">
    <property type="entry name" value="M1_APN-typ"/>
</dbReference>
<evidence type="ECO:0000256" key="8">
    <source>
        <dbReference type="ARBA" id="ARBA00022622"/>
    </source>
</evidence>
<dbReference type="GO" id="GO:0070006">
    <property type="term" value="F:metalloaminopeptidase activity"/>
    <property type="evidence" value="ECO:0007669"/>
    <property type="project" value="TreeGrafter"/>
</dbReference>
<proteinExistence type="inferred from homology"/>
<dbReference type="FunFam" id="2.60.40.1730:FF:000039">
    <property type="entry name" value="Aminopeptidase"/>
    <property type="match status" value="1"/>
</dbReference>
<dbReference type="GO" id="GO:0098552">
    <property type="term" value="C:side of membrane"/>
    <property type="evidence" value="ECO:0007669"/>
    <property type="project" value="UniProtKB-KW"/>
</dbReference>
<feature type="domain" description="ERAP1-like C-terminal" evidence="27">
    <location>
        <begin position="564"/>
        <end position="794"/>
    </location>
</feature>
<dbReference type="FunFam" id="2.60.40.1910:FF:000008">
    <property type="entry name" value="Aminopeptidase"/>
    <property type="match status" value="2"/>
</dbReference>
<evidence type="ECO:0000259" key="27">
    <source>
        <dbReference type="Pfam" id="PF11838"/>
    </source>
</evidence>
<reference evidence="29" key="1">
    <citation type="submission" date="2020-05" db="UniProtKB">
        <authorList>
            <consortium name="EnsemblMetazoa"/>
        </authorList>
    </citation>
    <scope>IDENTIFICATION</scope>
    <source>
        <strain evidence="29">SANGQUA</strain>
    </source>
</reference>
<dbReference type="CDD" id="cd09601">
    <property type="entry name" value="M1_APN-Q_like"/>
    <property type="match status" value="3"/>
</dbReference>
<evidence type="ECO:0000259" key="26">
    <source>
        <dbReference type="Pfam" id="PF01433"/>
    </source>
</evidence>
<keyword evidence="21" id="KW-0449">Lipoprotein</keyword>
<dbReference type="InterPro" id="IPR045357">
    <property type="entry name" value="Aminopeptidase_N-like_N"/>
</dbReference>
<dbReference type="InterPro" id="IPR042097">
    <property type="entry name" value="Aminopeptidase_N-like_N_sf"/>
</dbReference>
<feature type="domain" description="Peptidase M1 membrane alanine aminopeptidase" evidence="26">
    <location>
        <begin position="1740"/>
        <end position="1969"/>
    </location>
</feature>
<feature type="binding site" evidence="23">
    <location>
        <position position="1818"/>
    </location>
    <ligand>
        <name>Zn(2+)</name>
        <dbReference type="ChEBI" id="CHEBI:29105"/>
        <note>catalytic</note>
    </ligand>
</feature>
<organism evidence="29 30">
    <name type="scientific">Anopheles quadriannulatus</name>
    <name type="common">Mosquito</name>
    <dbReference type="NCBI Taxonomy" id="34691"/>
    <lineage>
        <taxon>Eukaryota</taxon>
        <taxon>Metazoa</taxon>
        <taxon>Ecdysozoa</taxon>
        <taxon>Arthropoda</taxon>
        <taxon>Hexapoda</taxon>
        <taxon>Insecta</taxon>
        <taxon>Pterygota</taxon>
        <taxon>Neoptera</taxon>
        <taxon>Endopterygota</taxon>
        <taxon>Diptera</taxon>
        <taxon>Nematocera</taxon>
        <taxon>Culicoidea</taxon>
        <taxon>Culicidae</taxon>
        <taxon>Anophelinae</taxon>
        <taxon>Anopheles</taxon>
    </lineage>
</organism>
<dbReference type="GO" id="GO:0042277">
    <property type="term" value="F:peptide binding"/>
    <property type="evidence" value="ECO:0007669"/>
    <property type="project" value="TreeGrafter"/>
</dbReference>
<dbReference type="InterPro" id="IPR014782">
    <property type="entry name" value="Peptidase_M1_dom"/>
</dbReference>
<evidence type="ECO:0000256" key="5">
    <source>
        <dbReference type="ARBA" id="ARBA00012564"/>
    </source>
</evidence>
<dbReference type="GO" id="GO:0006508">
    <property type="term" value="P:proteolysis"/>
    <property type="evidence" value="ECO:0007669"/>
    <property type="project" value="UniProtKB-KW"/>
</dbReference>
<evidence type="ECO:0000256" key="11">
    <source>
        <dbReference type="ARBA" id="ARBA00022723"/>
    </source>
</evidence>
<keyword evidence="8" id="KW-0336">GPI-anchor</keyword>
<keyword evidence="7" id="KW-1003">Cell membrane</keyword>
<evidence type="ECO:0000256" key="2">
    <source>
        <dbReference type="ARBA" id="ARBA00004606"/>
    </source>
</evidence>
<dbReference type="Pfam" id="PF01433">
    <property type="entry name" value="Peptidase_M1"/>
    <property type="match status" value="3"/>
</dbReference>
<dbReference type="PRINTS" id="PR00756">
    <property type="entry name" value="ALADIPTASE"/>
</dbReference>
<keyword evidence="19" id="KW-1015">Disulfide bond</keyword>
<accession>A0A182XBM7</accession>
<dbReference type="VEuPathDB" id="VectorBase:AQUA007223"/>
<dbReference type="PANTHER" id="PTHR11533:SF290">
    <property type="entry name" value="AMINOPEPTIDASE"/>
    <property type="match status" value="1"/>
</dbReference>